<organism evidence="9 10">
    <name type="scientific">Actinokineospora diospyrosa</name>
    <dbReference type="NCBI Taxonomy" id="103728"/>
    <lineage>
        <taxon>Bacteria</taxon>
        <taxon>Bacillati</taxon>
        <taxon>Actinomycetota</taxon>
        <taxon>Actinomycetes</taxon>
        <taxon>Pseudonocardiales</taxon>
        <taxon>Pseudonocardiaceae</taxon>
        <taxon>Actinokineospora</taxon>
    </lineage>
</organism>
<dbReference type="EC" id="3.1.4.4" evidence="3"/>
<accession>A0ABT1IC78</accession>
<feature type="chain" id="PRO_5045680943" description="phospholipase D" evidence="7">
    <location>
        <begin position="29"/>
        <end position="413"/>
    </location>
</feature>
<feature type="domain" description="Phospholipase D-like" evidence="8">
    <location>
        <begin position="71"/>
        <end position="223"/>
    </location>
</feature>
<dbReference type="EMBL" id="JAMTCO010000006">
    <property type="protein sequence ID" value="MCP2270238.1"/>
    <property type="molecule type" value="Genomic_DNA"/>
</dbReference>
<sequence>MKVDRAKRSGLGRFLAAAVAAIAVCVTAAPTATADVATPVPVARKEVYNYTWFNTKADKDMHGGVSGHVRRLIDAASPGATLSLTLYFFNRQEIVDALARAAARSVTVRVVIDGGQTTAKHAQYQALKKIPTIKVVECGKHNPDTKSTACMGTRTGPSPLRNAPLMHNKFMTVSQVHLAGGGTASDIVYVSSANLDYYSAYENALTVSDAGIYRAYLGYFNDLLGYGKRGNDNYGKTISAGPHSLYTFPRRESGRNPGNATNDPIVSILRGTTCSGGTRIDLANFRIQRAAVVDELKAASKRGCQVRIVTGAKSGAPHDAGEPMVALVALARALPVHMCSIDKGGIPMHEKFMIVRRGTQSTLYTGSQNLTYQALRQNDENILALRNHPLNTPFQQRFDSHFATCVAWTPGPR</sequence>
<comment type="similarity">
    <text evidence="2">Belongs to the phospholipase D family.</text>
</comment>
<evidence type="ECO:0000313" key="9">
    <source>
        <dbReference type="EMBL" id="MCP2270238.1"/>
    </source>
</evidence>
<keyword evidence="10" id="KW-1185">Reference proteome</keyword>
<evidence type="ECO:0000256" key="3">
    <source>
        <dbReference type="ARBA" id="ARBA00012027"/>
    </source>
</evidence>
<dbReference type="InterPro" id="IPR025202">
    <property type="entry name" value="PLD-like_dom"/>
</dbReference>
<keyword evidence="6" id="KW-0443">Lipid metabolism</keyword>
<feature type="domain" description="Phospholipase D-like" evidence="8">
    <location>
        <begin position="278"/>
        <end position="401"/>
    </location>
</feature>
<evidence type="ECO:0000313" key="10">
    <source>
        <dbReference type="Proteomes" id="UP001205185"/>
    </source>
</evidence>
<feature type="signal peptide" evidence="7">
    <location>
        <begin position="1"/>
        <end position="28"/>
    </location>
</feature>
<name>A0ABT1IC78_9PSEU</name>
<evidence type="ECO:0000256" key="2">
    <source>
        <dbReference type="ARBA" id="ARBA00008664"/>
    </source>
</evidence>
<evidence type="ECO:0000256" key="5">
    <source>
        <dbReference type="ARBA" id="ARBA00022963"/>
    </source>
</evidence>
<keyword evidence="4" id="KW-0378">Hydrolase</keyword>
<comment type="catalytic activity">
    <reaction evidence="1">
        <text>a 1,2-diacyl-sn-glycero-3-phosphocholine + H2O = a 1,2-diacyl-sn-glycero-3-phosphate + choline + H(+)</text>
        <dbReference type="Rhea" id="RHEA:14445"/>
        <dbReference type="ChEBI" id="CHEBI:15354"/>
        <dbReference type="ChEBI" id="CHEBI:15377"/>
        <dbReference type="ChEBI" id="CHEBI:15378"/>
        <dbReference type="ChEBI" id="CHEBI:57643"/>
        <dbReference type="ChEBI" id="CHEBI:58608"/>
        <dbReference type="EC" id="3.1.4.4"/>
    </reaction>
</comment>
<dbReference type="Pfam" id="PF13091">
    <property type="entry name" value="PLDc_2"/>
    <property type="match status" value="2"/>
</dbReference>
<protein>
    <recommendedName>
        <fullName evidence="3">phospholipase D</fullName>
        <ecNumber evidence="3">3.1.4.4</ecNumber>
    </recommendedName>
</protein>
<dbReference type="InterPro" id="IPR051406">
    <property type="entry name" value="PLD_domain"/>
</dbReference>
<evidence type="ECO:0000256" key="6">
    <source>
        <dbReference type="ARBA" id="ARBA00023098"/>
    </source>
</evidence>
<dbReference type="Gene3D" id="3.30.870.10">
    <property type="entry name" value="Endonuclease Chain A"/>
    <property type="match status" value="2"/>
</dbReference>
<keyword evidence="7" id="KW-0732">Signal</keyword>
<evidence type="ECO:0000256" key="1">
    <source>
        <dbReference type="ARBA" id="ARBA00000798"/>
    </source>
</evidence>
<evidence type="ECO:0000256" key="4">
    <source>
        <dbReference type="ARBA" id="ARBA00022801"/>
    </source>
</evidence>
<dbReference type="RefSeq" id="WP_253887219.1">
    <property type="nucleotide sequence ID" value="NZ_BAAAVB010000013.1"/>
</dbReference>
<evidence type="ECO:0000259" key="8">
    <source>
        <dbReference type="Pfam" id="PF13091"/>
    </source>
</evidence>
<dbReference type="PANTHER" id="PTHR43856">
    <property type="entry name" value="CARDIOLIPIN HYDROLASE"/>
    <property type="match status" value="1"/>
</dbReference>
<dbReference type="PANTHER" id="PTHR43856:SF1">
    <property type="entry name" value="MITOCHONDRIAL CARDIOLIPIN HYDROLASE"/>
    <property type="match status" value="1"/>
</dbReference>
<gene>
    <name evidence="9" type="ORF">LV75_002739</name>
</gene>
<dbReference type="Proteomes" id="UP001205185">
    <property type="component" value="Unassembled WGS sequence"/>
</dbReference>
<keyword evidence="5" id="KW-0442">Lipid degradation</keyword>
<reference evidence="9 10" key="1">
    <citation type="submission" date="2022-06" db="EMBL/GenBank/DDBJ databases">
        <title>Genomic Encyclopedia of Archaeal and Bacterial Type Strains, Phase II (KMG-II): from individual species to whole genera.</title>
        <authorList>
            <person name="Goeker M."/>
        </authorList>
    </citation>
    <scope>NUCLEOTIDE SEQUENCE [LARGE SCALE GENOMIC DNA]</scope>
    <source>
        <strain evidence="9 10">DSM 44255</strain>
    </source>
</reference>
<dbReference type="SUPFAM" id="SSF56024">
    <property type="entry name" value="Phospholipase D/nuclease"/>
    <property type="match status" value="2"/>
</dbReference>
<evidence type="ECO:0000256" key="7">
    <source>
        <dbReference type="SAM" id="SignalP"/>
    </source>
</evidence>
<comment type="caution">
    <text evidence="9">The sequence shown here is derived from an EMBL/GenBank/DDBJ whole genome shotgun (WGS) entry which is preliminary data.</text>
</comment>
<proteinExistence type="inferred from homology"/>